<feature type="transmembrane region" description="Helical" evidence="6">
    <location>
        <begin position="6"/>
        <end position="27"/>
    </location>
</feature>
<accession>A0A143DDG3</accession>
<dbReference type="Proteomes" id="UP000076066">
    <property type="component" value="Chromosome"/>
</dbReference>
<dbReference type="EMBL" id="CP014525">
    <property type="protein sequence ID" value="AMW34774.1"/>
    <property type="molecule type" value="Genomic_DNA"/>
</dbReference>
<dbReference type="Pfam" id="PF02674">
    <property type="entry name" value="Colicin_V"/>
    <property type="match status" value="1"/>
</dbReference>
<gene>
    <name evidence="7" type="ORF">AY555_05810</name>
</gene>
<dbReference type="GO" id="GO:0016020">
    <property type="term" value="C:membrane"/>
    <property type="evidence" value="ECO:0007669"/>
    <property type="project" value="UniProtKB-SubCell"/>
</dbReference>
<name>A0A143DDG3_9PROT</name>
<evidence type="ECO:0000256" key="3">
    <source>
        <dbReference type="ARBA" id="ARBA00022989"/>
    </source>
</evidence>
<evidence type="ECO:0000256" key="1">
    <source>
        <dbReference type="ARBA" id="ARBA00004141"/>
    </source>
</evidence>
<keyword evidence="2 6" id="KW-0812">Transmembrane</keyword>
<organism evidence="7 8">
    <name type="scientific">Haematospirillum jordaniae</name>
    <dbReference type="NCBI Taxonomy" id="1549855"/>
    <lineage>
        <taxon>Bacteria</taxon>
        <taxon>Pseudomonadati</taxon>
        <taxon>Pseudomonadota</taxon>
        <taxon>Alphaproteobacteria</taxon>
        <taxon>Rhodospirillales</taxon>
        <taxon>Novispirillaceae</taxon>
        <taxon>Haematospirillum</taxon>
    </lineage>
</organism>
<keyword evidence="8" id="KW-1185">Reference proteome</keyword>
<evidence type="ECO:0008006" key="9">
    <source>
        <dbReference type="Google" id="ProtNLM"/>
    </source>
</evidence>
<sequence length="245" mass="26168">MMDSVPLTFLDLVVLAVVLISAALAFFRGFVHEVLAIAAWVGAGFAAMYGFPLARPFARDAIPLPWAADGAAAVGLFLVTLVTLSLLTKALSGQVQGSRLNSLDRSLGFLFGLARGVVVMAFAFMVLSWVYPTAEGRPQWISGARTLPLVEAGTDALRSLIPDHLKTEEAKARGLTRQTQEDVRRAIEAKALYDKLSRPSPSTTSGSPTPALAPTLQPGYDSAASSSLDQLFQDEASRQPPDERP</sequence>
<feature type="compositionally biased region" description="Low complexity" evidence="5">
    <location>
        <begin position="198"/>
        <end position="215"/>
    </location>
</feature>
<evidence type="ECO:0000313" key="7">
    <source>
        <dbReference type="EMBL" id="AMW34774.1"/>
    </source>
</evidence>
<keyword evidence="4 6" id="KW-0472">Membrane</keyword>
<dbReference type="PANTHER" id="PTHR36926:SF1">
    <property type="entry name" value="COLICIN V PRODUCTION PROTEIN"/>
    <property type="match status" value="1"/>
</dbReference>
<dbReference type="RefSeq" id="WP_066134612.1">
    <property type="nucleotide sequence ID" value="NZ_CP014525.1"/>
</dbReference>
<keyword evidence="3 6" id="KW-1133">Transmembrane helix</keyword>
<dbReference type="InterPro" id="IPR003825">
    <property type="entry name" value="Colicin-V_CvpA"/>
</dbReference>
<dbReference type="AlphaFoldDB" id="A0A143DDG3"/>
<feature type="transmembrane region" description="Helical" evidence="6">
    <location>
        <begin position="66"/>
        <end position="87"/>
    </location>
</feature>
<protein>
    <recommendedName>
        <fullName evidence="9">Colicin V production protein</fullName>
    </recommendedName>
</protein>
<feature type="transmembrane region" description="Helical" evidence="6">
    <location>
        <begin position="34"/>
        <end position="54"/>
    </location>
</feature>
<dbReference type="PANTHER" id="PTHR36926">
    <property type="entry name" value="COLICIN V PRODUCTION PROTEIN"/>
    <property type="match status" value="1"/>
</dbReference>
<reference evidence="7 8" key="1">
    <citation type="submission" date="2016-02" db="EMBL/GenBank/DDBJ databases">
        <title>Complete Genome of H5569, the type strain of the newly described species Haematospirillium jordaniae.</title>
        <authorList>
            <person name="Nicholson A.C."/>
            <person name="Humrighouse B.W."/>
            <person name="Loparov V."/>
            <person name="McQuiston J.R."/>
        </authorList>
    </citation>
    <scope>NUCLEOTIDE SEQUENCE [LARGE SCALE GENOMIC DNA]</scope>
    <source>
        <strain evidence="7 8">H5569</strain>
    </source>
</reference>
<evidence type="ECO:0000256" key="4">
    <source>
        <dbReference type="ARBA" id="ARBA00023136"/>
    </source>
</evidence>
<dbReference type="STRING" id="1549855.AY555_05810"/>
<evidence type="ECO:0000256" key="6">
    <source>
        <dbReference type="SAM" id="Phobius"/>
    </source>
</evidence>
<dbReference type="InterPro" id="IPR052719">
    <property type="entry name" value="CvpA-like"/>
</dbReference>
<dbReference type="GO" id="GO:0009403">
    <property type="term" value="P:toxin biosynthetic process"/>
    <property type="evidence" value="ECO:0007669"/>
    <property type="project" value="InterPro"/>
</dbReference>
<feature type="transmembrane region" description="Helical" evidence="6">
    <location>
        <begin position="107"/>
        <end position="131"/>
    </location>
</feature>
<evidence type="ECO:0000256" key="5">
    <source>
        <dbReference type="SAM" id="MobiDB-lite"/>
    </source>
</evidence>
<feature type="region of interest" description="Disordered" evidence="5">
    <location>
        <begin position="193"/>
        <end position="245"/>
    </location>
</feature>
<comment type="subcellular location">
    <subcellularLocation>
        <location evidence="1">Membrane</location>
        <topology evidence="1">Multi-pass membrane protein</topology>
    </subcellularLocation>
</comment>
<evidence type="ECO:0000313" key="8">
    <source>
        <dbReference type="Proteomes" id="UP000076066"/>
    </source>
</evidence>
<dbReference type="KEGG" id="hjo:AY555_05810"/>
<dbReference type="GeneID" id="53316669"/>
<evidence type="ECO:0000256" key="2">
    <source>
        <dbReference type="ARBA" id="ARBA00022692"/>
    </source>
</evidence>
<proteinExistence type="predicted"/>
<feature type="compositionally biased region" description="Basic and acidic residues" evidence="5">
    <location>
        <begin position="235"/>
        <end position="245"/>
    </location>
</feature>
<dbReference type="OrthoDB" id="9806894at2"/>